<gene>
    <name evidence="2" type="ORF">OZSIB_3940</name>
</gene>
<dbReference type="InterPro" id="IPR041698">
    <property type="entry name" value="Methyltransf_25"/>
</dbReference>
<sequence>MVEQAALWAGSFGDDYLERTRLDWRGRCPFFRHVLSRTQGIASIGELGAGAGYNLEALHALNPAFRLTGVEINARACAEMAKRSFIQVVQAPLQVFSPPAPFDLVMTCGVLIHLPPSDLPLIYQRLYDLTNRYILLNEYFSPQPVAMPYRGLEGHLYKRDFGGELWDCHGDRLRLVDYGFLWKRVEQVWDDTTWWLFEKAGQP</sequence>
<protein>
    <recommendedName>
        <fullName evidence="1">Methyltransferase domain-containing protein</fullName>
    </recommendedName>
</protein>
<feature type="domain" description="Methyltransferase" evidence="1">
    <location>
        <begin position="46"/>
        <end position="130"/>
    </location>
</feature>
<dbReference type="NCBIfam" id="TIGR03587">
    <property type="entry name" value="Pse_Me-ase"/>
    <property type="match status" value="1"/>
</dbReference>
<dbReference type="CDD" id="cd02440">
    <property type="entry name" value="AdoMet_MTases"/>
    <property type="match status" value="1"/>
</dbReference>
<reference evidence="2 3" key="1">
    <citation type="submission" date="2018-05" db="EMBL/GenBank/DDBJ databases">
        <title>A metagenomic window into the 2 km-deep terrestrial subsurface aquifer revealed taxonomically and functionally diverse microbial community comprising novel uncultured bacterial lineages.</title>
        <authorList>
            <person name="Kadnikov V.V."/>
            <person name="Mardanov A.V."/>
            <person name="Beletsky A.V."/>
            <person name="Banks D."/>
            <person name="Pimenov N.V."/>
            <person name="Frank Y.A."/>
            <person name="Karnachuk O.V."/>
            <person name="Ravin N.V."/>
        </authorList>
    </citation>
    <scope>NUCLEOTIDE SEQUENCE [LARGE SCALE GENOMIC DNA]</scope>
    <source>
        <strain evidence="2">BY5</strain>
    </source>
</reference>
<accession>A0A367ZP32</accession>
<dbReference type="AlphaFoldDB" id="A0A367ZP32"/>
<dbReference type="Proteomes" id="UP000252355">
    <property type="component" value="Unassembled WGS sequence"/>
</dbReference>
<dbReference type="EMBL" id="QOQW01000010">
    <property type="protein sequence ID" value="RCK79786.1"/>
    <property type="molecule type" value="Genomic_DNA"/>
</dbReference>
<evidence type="ECO:0000259" key="1">
    <source>
        <dbReference type="Pfam" id="PF13649"/>
    </source>
</evidence>
<organism evidence="2 3">
    <name type="scientific">Candidatus Ozemobacter sibiricus</name>
    <dbReference type="NCBI Taxonomy" id="2268124"/>
    <lineage>
        <taxon>Bacteria</taxon>
        <taxon>Candidatus Ozemobacteria</taxon>
        <taxon>Candidatus Ozemobacterales</taxon>
        <taxon>Candidatus Ozemobacteraceae</taxon>
        <taxon>Candidatus Ozemobacter</taxon>
    </lineage>
</organism>
<evidence type="ECO:0000313" key="3">
    <source>
        <dbReference type="Proteomes" id="UP000252355"/>
    </source>
</evidence>
<comment type="caution">
    <text evidence="2">The sequence shown here is derived from an EMBL/GenBank/DDBJ whole genome shotgun (WGS) entry which is preliminary data.</text>
</comment>
<dbReference type="InterPro" id="IPR020027">
    <property type="entry name" value="Pseudamin_synth-assoc_MeTrfase"/>
</dbReference>
<evidence type="ECO:0000313" key="2">
    <source>
        <dbReference type="EMBL" id="RCK79786.1"/>
    </source>
</evidence>
<name>A0A367ZP32_9BACT</name>
<dbReference type="Pfam" id="PF13649">
    <property type="entry name" value="Methyltransf_25"/>
    <property type="match status" value="1"/>
</dbReference>
<dbReference type="SUPFAM" id="SSF53335">
    <property type="entry name" value="S-adenosyl-L-methionine-dependent methyltransferases"/>
    <property type="match status" value="1"/>
</dbReference>
<dbReference type="InterPro" id="IPR029063">
    <property type="entry name" value="SAM-dependent_MTases_sf"/>
</dbReference>
<proteinExistence type="predicted"/>
<dbReference type="Gene3D" id="3.40.50.150">
    <property type="entry name" value="Vaccinia Virus protein VP39"/>
    <property type="match status" value="1"/>
</dbReference>